<feature type="non-terminal residue" evidence="1">
    <location>
        <position position="1"/>
    </location>
</feature>
<comment type="caution">
    <text evidence="1">The sequence shown here is derived from an EMBL/GenBank/DDBJ whole genome shotgun (WGS) entry which is preliminary data.</text>
</comment>
<name>A0A965GE06_9PROT</name>
<evidence type="ECO:0000313" key="2">
    <source>
        <dbReference type="Proteomes" id="UP000740727"/>
    </source>
</evidence>
<dbReference type="Gene3D" id="3.40.50.300">
    <property type="entry name" value="P-loop containing nucleotide triphosphate hydrolases"/>
    <property type="match status" value="1"/>
</dbReference>
<accession>A0A965GE06</accession>
<dbReference type="Proteomes" id="UP000740727">
    <property type="component" value="Unassembled WGS sequence"/>
</dbReference>
<dbReference type="EMBL" id="RFXN01000112">
    <property type="protein sequence ID" value="NBR94353.1"/>
    <property type="molecule type" value="Genomic_DNA"/>
</dbReference>
<protein>
    <submittedName>
        <fullName evidence="1">Methylmalonyl Co-A mutase-associated GTPase MeaB</fullName>
    </submittedName>
</protein>
<sequence length="60" mass="6806">RDKEGAEKLRQDLLRSQDLSQRSDKWRAPVLLVSALDRIGISEVVSAISEHQDFTEQARG</sequence>
<dbReference type="InterPro" id="IPR027417">
    <property type="entry name" value="P-loop_NTPase"/>
</dbReference>
<gene>
    <name evidence="1" type="ORF">EBT44_05975</name>
</gene>
<dbReference type="AlphaFoldDB" id="A0A965GE06"/>
<proteinExistence type="predicted"/>
<dbReference type="Pfam" id="PF03308">
    <property type="entry name" value="MeaB"/>
    <property type="match status" value="1"/>
</dbReference>
<organism evidence="1 2">
    <name type="scientific">Candidatus Fonsibacter lacus</name>
    <dbReference type="NCBI Taxonomy" id="2576439"/>
    <lineage>
        <taxon>Bacteria</taxon>
        <taxon>Pseudomonadati</taxon>
        <taxon>Pseudomonadota</taxon>
        <taxon>Alphaproteobacteria</taxon>
        <taxon>Candidatus Pelagibacterales</taxon>
        <taxon>Candidatus Pelagibacterales incertae sedis</taxon>
        <taxon>Candidatus Fonsibacter</taxon>
    </lineage>
</organism>
<evidence type="ECO:0000313" key="1">
    <source>
        <dbReference type="EMBL" id="NBR94353.1"/>
    </source>
</evidence>
<reference evidence="1" key="1">
    <citation type="submission" date="2018-10" db="EMBL/GenBank/DDBJ databases">
        <title>Iterative Subtractive Binning of Freshwater Chronoseries Metagenomes Recovers Nearly Complete Genomes from over Four Hundred Novel Species.</title>
        <authorList>
            <person name="Rodriguez-R L.M."/>
            <person name="Tsementzi D."/>
            <person name="Luo C."/>
            <person name="Konstantinidis K.T."/>
        </authorList>
    </citation>
    <scope>NUCLEOTIDE SEQUENCE</scope>
    <source>
        <strain evidence="1">WB5_2A_028</strain>
    </source>
</reference>